<dbReference type="RefSeq" id="WP_375734950.1">
    <property type="nucleotide sequence ID" value="NZ_JBCGDC010000048.1"/>
</dbReference>
<dbReference type="InterPro" id="IPR009057">
    <property type="entry name" value="Homeodomain-like_sf"/>
</dbReference>
<dbReference type="EMBL" id="JBCGDC010000048">
    <property type="protein sequence ID" value="MFB6394972.1"/>
    <property type="molecule type" value="Genomic_DNA"/>
</dbReference>
<protein>
    <recommendedName>
        <fullName evidence="3">TetR family transcriptional regulator</fullName>
    </recommendedName>
</protein>
<sequence>MPRRKSVPDERVLDDVLGLIERDGGAPSFATVAATSGLSPATLVQRFGTKEAMVTAALGRAWDRLEARTEGAVAAMAPGPAGAVDLLVELSEDYDTDRYVDGLVLLREDLRRPETRARGLAWLHRLAAVVDAAVAGHTGADQGVGRLLVSLWQGELAWWGFAGQGRAGEHVRPRLEQLLRSVLSPPEPGVDRR</sequence>
<dbReference type="Gene3D" id="1.10.357.10">
    <property type="entry name" value="Tetracycline Repressor, domain 2"/>
    <property type="match status" value="1"/>
</dbReference>
<name>A0ABV5CSI0_9ACTN</name>
<evidence type="ECO:0000313" key="2">
    <source>
        <dbReference type="Proteomes" id="UP001582793"/>
    </source>
</evidence>
<dbReference type="SUPFAM" id="SSF46689">
    <property type="entry name" value="Homeodomain-like"/>
    <property type="match status" value="1"/>
</dbReference>
<proteinExistence type="predicted"/>
<gene>
    <name evidence="1" type="ORF">AAFH96_17930</name>
</gene>
<reference evidence="1 2" key="1">
    <citation type="submission" date="2024-04" db="EMBL/GenBank/DDBJ databases">
        <title>Polymorphospora sp. isolated from Baiyangdian Lake in Xiong'an New Area.</title>
        <authorList>
            <person name="Zhang X."/>
            <person name="Liu J."/>
        </authorList>
    </citation>
    <scope>NUCLEOTIDE SEQUENCE [LARGE SCALE GENOMIC DNA]</scope>
    <source>
        <strain evidence="1 2">2-325</strain>
    </source>
</reference>
<organism evidence="1 2">
    <name type="scientific">Polymorphospora lycopeni</name>
    <dbReference type="NCBI Taxonomy" id="3140240"/>
    <lineage>
        <taxon>Bacteria</taxon>
        <taxon>Bacillati</taxon>
        <taxon>Actinomycetota</taxon>
        <taxon>Actinomycetes</taxon>
        <taxon>Micromonosporales</taxon>
        <taxon>Micromonosporaceae</taxon>
        <taxon>Polymorphospora</taxon>
    </lineage>
</organism>
<dbReference type="Proteomes" id="UP001582793">
    <property type="component" value="Unassembled WGS sequence"/>
</dbReference>
<keyword evidence="2" id="KW-1185">Reference proteome</keyword>
<comment type="caution">
    <text evidence="1">The sequence shown here is derived from an EMBL/GenBank/DDBJ whole genome shotgun (WGS) entry which is preliminary data.</text>
</comment>
<evidence type="ECO:0008006" key="3">
    <source>
        <dbReference type="Google" id="ProtNLM"/>
    </source>
</evidence>
<accession>A0ABV5CSI0</accession>
<evidence type="ECO:0000313" key="1">
    <source>
        <dbReference type="EMBL" id="MFB6394972.1"/>
    </source>
</evidence>